<organism evidence="2 3">
    <name type="scientific">Portunus trituberculatus</name>
    <name type="common">Swimming crab</name>
    <name type="synonym">Neptunus trituberculatus</name>
    <dbReference type="NCBI Taxonomy" id="210409"/>
    <lineage>
        <taxon>Eukaryota</taxon>
        <taxon>Metazoa</taxon>
        <taxon>Ecdysozoa</taxon>
        <taxon>Arthropoda</taxon>
        <taxon>Crustacea</taxon>
        <taxon>Multicrustacea</taxon>
        <taxon>Malacostraca</taxon>
        <taxon>Eumalacostraca</taxon>
        <taxon>Eucarida</taxon>
        <taxon>Decapoda</taxon>
        <taxon>Pleocyemata</taxon>
        <taxon>Brachyura</taxon>
        <taxon>Eubrachyura</taxon>
        <taxon>Portunoidea</taxon>
        <taxon>Portunidae</taxon>
        <taxon>Portuninae</taxon>
        <taxon>Portunus</taxon>
    </lineage>
</organism>
<reference evidence="2 3" key="1">
    <citation type="submission" date="2019-05" db="EMBL/GenBank/DDBJ databases">
        <title>Another draft genome of Portunus trituberculatus and its Hox gene families provides insights of decapod evolution.</title>
        <authorList>
            <person name="Jeong J.-H."/>
            <person name="Song I."/>
            <person name="Kim S."/>
            <person name="Choi T."/>
            <person name="Kim D."/>
            <person name="Ryu S."/>
            <person name="Kim W."/>
        </authorList>
    </citation>
    <scope>NUCLEOTIDE SEQUENCE [LARGE SCALE GENOMIC DNA]</scope>
    <source>
        <tissue evidence="2">Muscle</tissue>
    </source>
</reference>
<accession>A0A5B7G980</accession>
<keyword evidence="3" id="KW-1185">Reference proteome</keyword>
<evidence type="ECO:0000256" key="1">
    <source>
        <dbReference type="SAM" id="MobiDB-lite"/>
    </source>
</evidence>
<feature type="compositionally biased region" description="Basic and acidic residues" evidence="1">
    <location>
        <begin position="18"/>
        <end position="27"/>
    </location>
</feature>
<feature type="region of interest" description="Disordered" evidence="1">
    <location>
        <begin position="1"/>
        <end position="59"/>
    </location>
</feature>
<name>A0A5B7G980_PORTR</name>
<sequence>MSERGYEVHLNPNGKLATRGEAKEPKWQKPGSAESSSQVRMQRGRVGHTTTSMTAHHTAPTVITIATSEKESKTEFTWDKRNITYINNRVTKGHQGPI</sequence>
<feature type="compositionally biased region" description="Low complexity" evidence="1">
    <location>
        <begin position="48"/>
        <end position="59"/>
    </location>
</feature>
<evidence type="ECO:0000313" key="3">
    <source>
        <dbReference type="Proteomes" id="UP000324222"/>
    </source>
</evidence>
<proteinExistence type="predicted"/>
<comment type="caution">
    <text evidence="2">The sequence shown here is derived from an EMBL/GenBank/DDBJ whole genome shotgun (WGS) entry which is preliminary data.</text>
</comment>
<dbReference type="Proteomes" id="UP000324222">
    <property type="component" value="Unassembled WGS sequence"/>
</dbReference>
<protein>
    <submittedName>
        <fullName evidence="2">Uncharacterized protein</fullName>
    </submittedName>
</protein>
<dbReference type="AlphaFoldDB" id="A0A5B7G980"/>
<evidence type="ECO:0000313" key="2">
    <source>
        <dbReference type="EMBL" id="MPC53658.1"/>
    </source>
</evidence>
<dbReference type="EMBL" id="VSRR010011788">
    <property type="protein sequence ID" value="MPC53658.1"/>
    <property type="molecule type" value="Genomic_DNA"/>
</dbReference>
<gene>
    <name evidence="2" type="ORF">E2C01_047556</name>
</gene>